<dbReference type="InterPro" id="IPR017200">
    <property type="entry name" value="PqqE-like"/>
</dbReference>
<reference evidence="10 11" key="1">
    <citation type="submission" date="2016-03" db="EMBL/GenBank/DDBJ databases">
        <title>Draft Genome Sequence of the Strain BR 10245 (Bradyrhizobium sp.) isolated from nodules of Centrolobium paraense.</title>
        <authorList>
            <person name="Simoes-Araujo J.L.Sr."/>
            <person name="Barauna A.C."/>
            <person name="Silva K."/>
            <person name="Zilli J.E."/>
        </authorList>
    </citation>
    <scope>NUCLEOTIDE SEQUENCE [LARGE SCALE GENOMIC DNA]</scope>
    <source>
        <strain evidence="10 11">BR 10245</strain>
    </source>
</reference>
<dbReference type="InterPro" id="IPR011843">
    <property type="entry name" value="PQQ_synth_PqqE_bac"/>
</dbReference>
<evidence type="ECO:0000256" key="8">
    <source>
        <dbReference type="HAMAP-Rule" id="MF_00660"/>
    </source>
</evidence>
<keyword evidence="2 8" id="KW-0949">S-adenosyl-L-methionine</keyword>
<dbReference type="InterPro" id="IPR000385">
    <property type="entry name" value="MoaA_NifB_PqqE_Fe-S-bd_CS"/>
</dbReference>
<accession>A0A176YZL2</accession>
<evidence type="ECO:0000256" key="6">
    <source>
        <dbReference type="ARBA" id="ARBA00023004"/>
    </source>
</evidence>
<dbReference type="GO" id="GO:0016491">
    <property type="term" value="F:oxidoreductase activity"/>
    <property type="evidence" value="ECO:0007669"/>
    <property type="project" value="UniProtKB-KW"/>
</dbReference>
<keyword evidence="6 8" id="KW-0408">Iron</keyword>
<evidence type="ECO:0000313" key="10">
    <source>
        <dbReference type="EMBL" id="OAF13370.1"/>
    </source>
</evidence>
<dbReference type="OrthoDB" id="9792276at2"/>
<dbReference type="Pfam" id="PF13186">
    <property type="entry name" value="SPASM"/>
    <property type="match status" value="1"/>
</dbReference>
<dbReference type="PANTHER" id="PTHR11228:SF7">
    <property type="entry name" value="PQQA PEPTIDE CYCLASE"/>
    <property type="match status" value="1"/>
</dbReference>
<dbReference type="InterPro" id="IPR006638">
    <property type="entry name" value="Elp3/MiaA/NifB-like_rSAM"/>
</dbReference>
<evidence type="ECO:0000256" key="4">
    <source>
        <dbReference type="ARBA" id="ARBA00022905"/>
    </source>
</evidence>
<dbReference type="PROSITE" id="PS51918">
    <property type="entry name" value="RADICAL_SAM"/>
    <property type="match status" value="1"/>
</dbReference>
<protein>
    <recommendedName>
        <fullName evidence="8">PqqA peptide cyclase</fullName>
        <ecNumber evidence="8">1.21.98.4</ecNumber>
    </recommendedName>
    <alternativeName>
        <fullName evidence="8">Coenzyme PQQ synthesis protein E</fullName>
    </alternativeName>
</protein>
<evidence type="ECO:0000256" key="5">
    <source>
        <dbReference type="ARBA" id="ARBA00023002"/>
    </source>
</evidence>
<dbReference type="InterPro" id="IPR013785">
    <property type="entry name" value="Aldolase_TIM"/>
</dbReference>
<dbReference type="GO" id="GO:0032324">
    <property type="term" value="P:molybdopterin cofactor biosynthetic process"/>
    <property type="evidence" value="ECO:0007669"/>
    <property type="project" value="UniProtKB-ARBA"/>
</dbReference>
<feature type="binding site" evidence="8">
    <location>
        <position position="49"/>
    </location>
    <ligand>
        <name>[4Fe-4S] cluster</name>
        <dbReference type="ChEBI" id="CHEBI:49883"/>
        <note>4Fe-4S-S-AdoMet</note>
    </ligand>
</feature>
<dbReference type="EC" id="1.21.98.4" evidence="8"/>
<feature type="binding site" evidence="8">
    <location>
        <position position="52"/>
    </location>
    <ligand>
        <name>[4Fe-4S] cluster</name>
        <dbReference type="ChEBI" id="CHEBI:49883"/>
        <note>4Fe-4S-S-AdoMet</note>
    </ligand>
</feature>
<comment type="caution">
    <text evidence="10">The sequence shown here is derived from an EMBL/GenBank/DDBJ whole genome shotgun (WGS) entry which is preliminary data.</text>
</comment>
<sequence>MSDVLGNPIIPPDASDSLAVLEKQRSTAEAFGIPLAVLLEITHRCPLQCPYCSNPVELDRAGKELTTEEWKKVLSELAEIGVLQVHFSGGEPTARKDLVELVKHASDVGLYTNLITSAVLLTRDRLSDLADAGLCHVQISFQGTEEGLSDRVAGYKGAHLKKIEVAKLTRELDLPLTVNAVMHRQNLHQLPDIIQMAVDLDADRLEVANVQYYGWALKNRAALMPTVAQLDETTRLVEEARERLKGTLAIDYVVPDYYALRPKKCMGGWGRQFFNISPAGKVLPCHAAESITGLDFESVRSNHSIAWIWQNSEAFNRYRGTGWMKEPCKSCEFREIDFGGCRCQAFALTGDAANTDPACALSPLHETIFRQAEREAEGDTNRFLYRNFAGGTLEAETSESGENGA</sequence>
<organism evidence="10 11">
    <name type="scientific">Bradyrhizobium centrolobii</name>
    <dbReference type="NCBI Taxonomy" id="1505087"/>
    <lineage>
        <taxon>Bacteria</taxon>
        <taxon>Pseudomonadati</taxon>
        <taxon>Pseudomonadota</taxon>
        <taxon>Alphaproteobacteria</taxon>
        <taxon>Hyphomicrobiales</taxon>
        <taxon>Nitrobacteraceae</taxon>
        <taxon>Bradyrhizobium</taxon>
    </lineage>
</organism>
<dbReference type="UniPathway" id="UPA00539"/>
<dbReference type="EMBL" id="LUUB01000036">
    <property type="protein sequence ID" value="OAF13370.1"/>
    <property type="molecule type" value="Genomic_DNA"/>
</dbReference>
<dbReference type="SMART" id="SM00729">
    <property type="entry name" value="Elp3"/>
    <property type="match status" value="1"/>
</dbReference>
<dbReference type="GO" id="GO:1904047">
    <property type="term" value="F:S-adenosyl-L-methionine binding"/>
    <property type="evidence" value="ECO:0007669"/>
    <property type="project" value="UniProtKB-UniRule"/>
</dbReference>
<evidence type="ECO:0000256" key="3">
    <source>
        <dbReference type="ARBA" id="ARBA00022723"/>
    </source>
</evidence>
<dbReference type="PANTHER" id="PTHR11228">
    <property type="entry name" value="RADICAL SAM DOMAIN PROTEIN"/>
    <property type="match status" value="1"/>
</dbReference>
<dbReference type="SFLD" id="SFLDF00280">
    <property type="entry name" value="coenzyme_PQQ_synthesis_protein"/>
    <property type="match status" value="1"/>
</dbReference>
<dbReference type="AlphaFoldDB" id="A0A176YZL2"/>
<keyword evidence="4 8" id="KW-0884">PQQ biosynthesis</keyword>
<dbReference type="HAMAP" id="MF_00660">
    <property type="entry name" value="PqqE"/>
    <property type="match status" value="1"/>
</dbReference>
<gene>
    <name evidence="8" type="primary">pqqE</name>
    <name evidence="10" type="ORF">AYJ54_44380</name>
</gene>
<comment type="pathway">
    <text evidence="8">Cofactor biosynthesis; pyrroloquinoline quinone biosynthesis.</text>
</comment>
<dbReference type="NCBIfam" id="TIGR02109">
    <property type="entry name" value="PQQ_syn_pqqE"/>
    <property type="match status" value="1"/>
</dbReference>
<comment type="subunit">
    <text evidence="8">Interacts with PqqD. The interaction is necessary for activity of PqqE.</text>
</comment>
<evidence type="ECO:0000256" key="2">
    <source>
        <dbReference type="ARBA" id="ARBA00022691"/>
    </source>
</evidence>
<dbReference type="Pfam" id="PF04055">
    <property type="entry name" value="Radical_SAM"/>
    <property type="match status" value="1"/>
</dbReference>
<dbReference type="CDD" id="cd01335">
    <property type="entry name" value="Radical_SAM"/>
    <property type="match status" value="1"/>
</dbReference>
<feature type="binding site" evidence="8">
    <location>
        <position position="45"/>
    </location>
    <ligand>
        <name>[4Fe-4S] cluster</name>
        <dbReference type="ChEBI" id="CHEBI:49883"/>
        <note>4Fe-4S-S-AdoMet</note>
    </ligand>
</feature>
<evidence type="ECO:0000256" key="7">
    <source>
        <dbReference type="ARBA" id="ARBA00023014"/>
    </source>
</evidence>
<keyword evidence="11" id="KW-1185">Reference proteome</keyword>
<keyword evidence="1 8" id="KW-0004">4Fe-4S</keyword>
<dbReference type="InterPro" id="IPR058240">
    <property type="entry name" value="rSAM_sf"/>
</dbReference>
<dbReference type="GO" id="GO:0051539">
    <property type="term" value="F:4 iron, 4 sulfur cluster binding"/>
    <property type="evidence" value="ECO:0007669"/>
    <property type="project" value="UniProtKB-KW"/>
</dbReference>
<dbReference type="STRING" id="1505087.AYJ54_44380"/>
<comment type="catalytic activity">
    <reaction evidence="8">
        <text>[PQQ precursor protein] + S-adenosyl-L-methionine = E-Y cross-linked-[PQQ precursor protein] + 5'-deoxyadenosine + L-methionine + H(+)</text>
        <dbReference type="Rhea" id="RHEA:56836"/>
        <dbReference type="Rhea" id="RHEA-COMP:14800"/>
        <dbReference type="Rhea" id="RHEA-COMP:14801"/>
        <dbReference type="ChEBI" id="CHEBI:15378"/>
        <dbReference type="ChEBI" id="CHEBI:17319"/>
        <dbReference type="ChEBI" id="CHEBI:57844"/>
        <dbReference type="ChEBI" id="CHEBI:59789"/>
        <dbReference type="ChEBI" id="CHEBI:141026"/>
        <dbReference type="ChEBI" id="CHEBI:141027"/>
        <dbReference type="EC" id="1.21.98.4"/>
    </reaction>
</comment>
<dbReference type="PROSITE" id="PS01305">
    <property type="entry name" value="MOAA_NIFB_PQQE"/>
    <property type="match status" value="1"/>
</dbReference>
<evidence type="ECO:0000259" key="9">
    <source>
        <dbReference type="PROSITE" id="PS51918"/>
    </source>
</evidence>
<dbReference type="GO" id="GO:0009975">
    <property type="term" value="F:cyclase activity"/>
    <property type="evidence" value="ECO:0007669"/>
    <property type="project" value="UniProtKB-UniRule"/>
</dbReference>
<dbReference type="SUPFAM" id="SSF102114">
    <property type="entry name" value="Radical SAM enzymes"/>
    <property type="match status" value="1"/>
</dbReference>
<proteinExistence type="inferred from homology"/>
<dbReference type="SFLD" id="SFLDS00029">
    <property type="entry name" value="Radical_SAM"/>
    <property type="match status" value="1"/>
</dbReference>
<dbReference type="Gene3D" id="3.20.20.70">
    <property type="entry name" value="Aldolase class I"/>
    <property type="match status" value="1"/>
</dbReference>
<dbReference type="GO" id="GO:0018189">
    <property type="term" value="P:pyrroloquinoline quinone biosynthetic process"/>
    <property type="evidence" value="ECO:0007669"/>
    <property type="project" value="UniProtKB-UniRule"/>
</dbReference>
<dbReference type="NCBIfam" id="TIGR04085">
    <property type="entry name" value="rSAM_more_4Fe4S"/>
    <property type="match status" value="1"/>
</dbReference>
<keyword evidence="5 8" id="KW-0560">Oxidoreductase</keyword>
<dbReference type="GO" id="GO:0005506">
    <property type="term" value="F:iron ion binding"/>
    <property type="evidence" value="ECO:0007669"/>
    <property type="project" value="UniProtKB-UniRule"/>
</dbReference>
<keyword evidence="3 8" id="KW-0479">Metal-binding</keyword>
<dbReference type="InterPro" id="IPR050377">
    <property type="entry name" value="Radical_SAM_PqqE_MftC-like"/>
</dbReference>
<comment type="cofactor">
    <cofactor evidence="8">
        <name>[4Fe-4S] cluster</name>
        <dbReference type="ChEBI" id="CHEBI:49883"/>
    </cofactor>
    <text evidence="8">Binds 1 [4Fe-4S] cluster. The cluster is coordinated with 3 cysteines and an exchangeable S-adenosyl-L-methionine.</text>
</comment>
<name>A0A176YZL2_9BRAD</name>
<dbReference type="Proteomes" id="UP000076959">
    <property type="component" value="Unassembled WGS sequence"/>
</dbReference>
<evidence type="ECO:0000313" key="11">
    <source>
        <dbReference type="Proteomes" id="UP000076959"/>
    </source>
</evidence>
<keyword evidence="7 8" id="KW-0411">Iron-sulfur</keyword>
<dbReference type="SFLD" id="SFLDG01386">
    <property type="entry name" value="main_SPASM_domain-containing"/>
    <property type="match status" value="1"/>
</dbReference>
<dbReference type="InterPro" id="IPR007197">
    <property type="entry name" value="rSAM"/>
</dbReference>
<comment type="similarity">
    <text evidence="8">Belongs to the radical SAM superfamily. PqqE family.</text>
</comment>
<dbReference type="InterPro" id="IPR023885">
    <property type="entry name" value="4Fe4S-binding_SPASM_dom"/>
</dbReference>
<dbReference type="SFLD" id="SFLDG01067">
    <property type="entry name" value="SPASM/twitch_domain_containing"/>
    <property type="match status" value="1"/>
</dbReference>
<feature type="domain" description="Radical SAM core" evidence="9">
    <location>
        <begin position="31"/>
        <end position="243"/>
    </location>
</feature>
<comment type="function">
    <text evidence="8">Catalyzes the cross-linking of a glutamate residue and a tyrosine residue in the PqqA protein as part of the biosynthesis of pyrroloquinoline quinone (PQQ).</text>
</comment>
<dbReference type="CDD" id="cd21119">
    <property type="entry name" value="SPASM_PqqE"/>
    <property type="match status" value="1"/>
</dbReference>
<dbReference type="RefSeq" id="WP_063698196.1">
    <property type="nucleotide sequence ID" value="NZ_LUUB01000036.1"/>
</dbReference>
<evidence type="ECO:0000256" key="1">
    <source>
        <dbReference type="ARBA" id="ARBA00022485"/>
    </source>
</evidence>
<dbReference type="PIRSF" id="PIRSF037420">
    <property type="entry name" value="PQQ_syn_pqqE"/>
    <property type="match status" value="1"/>
</dbReference>